<dbReference type="OrthoDB" id="27537at2759"/>
<dbReference type="PANTHER" id="PTHR19857:SF19">
    <property type="entry name" value="26S PROTEASOME REGULATORY SUBUNIT RPN14"/>
    <property type="match status" value="1"/>
</dbReference>
<dbReference type="Pfam" id="PF00400">
    <property type="entry name" value="WD40"/>
    <property type="match status" value="2"/>
</dbReference>
<evidence type="ECO:0008006" key="8">
    <source>
        <dbReference type="Google" id="ProtNLM"/>
    </source>
</evidence>
<dbReference type="SUPFAM" id="SSF50978">
    <property type="entry name" value="WD40 repeat-like"/>
    <property type="match status" value="1"/>
</dbReference>
<comment type="similarity">
    <text evidence="4">Belongs to the WD repeat PAAF1/RPN14 family.</text>
</comment>
<organism evidence="6">
    <name type="scientific">Oppiella nova</name>
    <dbReference type="NCBI Taxonomy" id="334625"/>
    <lineage>
        <taxon>Eukaryota</taxon>
        <taxon>Metazoa</taxon>
        <taxon>Ecdysozoa</taxon>
        <taxon>Arthropoda</taxon>
        <taxon>Chelicerata</taxon>
        <taxon>Arachnida</taxon>
        <taxon>Acari</taxon>
        <taxon>Acariformes</taxon>
        <taxon>Sarcoptiformes</taxon>
        <taxon>Oribatida</taxon>
        <taxon>Brachypylina</taxon>
        <taxon>Oppioidea</taxon>
        <taxon>Oppiidae</taxon>
        <taxon>Oppiella</taxon>
    </lineage>
</organism>
<dbReference type="GO" id="GO:0000502">
    <property type="term" value="C:proteasome complex"/>
    <property type="evidence" value="ECO:0007669"/>
    <property type="project" value="UniProtKB-KW"/>
</dbReference>
<dbReference type="PANTHER" id="PTHR19857">
    <property type="entry name" value="MITOCHONDRIAL DIVISION PROTEIN 1-RELATED"/>
    <property type="match status" value="1"/>
</dbReference>
<evidence type="ECO:0000256" key="1">
    <source>
        <dbReference type="ARBA" id="ARBA00022574"/>
    </source>
</evidence>
<dbReference type="Gene3D" id="2.130.10.10">
    <property type="entry name" value="YVTN repeat-like/Quinoprotein amine dehydrogenase"/>
    <property type="match status" value="2"/>
</dbReference>
<dbReference type="EMBL" id="CAJPVJ010014205">
    <property type="protein sequence ID" value="CAG2175229.1"/>
    <property type="molecule type" value="Genomic_DNA"/>
</dbReference>
<dbReference type="SMART" id="SM00320">
    <property type="entry name" value="WD40"/>
    <property type="match status" value="5"/>
</dbReference>
<reference evidence="6" key="1">
    <citation type="submission" date="2020-11" db="EMBL/GenBank/DDBJ databases">
        <authorList>
            <person name="Tran Van P."/>
        </authorList>
    </citation>
    <scope>NUCLEOTIDE SEQUENCE</scope>
</reference>
<dbReference type="PROSITE" id="PS50082">
    <property type="entry name" value="WD_REPEATS_2"/>
    <property type="match status" value="2"/>
</dbReference>
<keyword evidence="7" id="KW-1185">Reference proteome</keyword>
<evidence type="ECO:0000313" key="7">
    <source>
        <dbReference type="Proteomes" id="UP000728032"/>
    </source>
</evidence>
<sequence>MSSVVKSSSLRETMRSNSISYPMITIQSDWDQVIRRPVANVWLSSKSMSEVSVHQTIRFNDRQVVDCDPFHITLPSNYYLRLENKDTKQLYGFIAANHVFADIHNKSVSSIDLTSGGLGVSVGADSRLRVWSSADGQTRRELIGHVFEPYFCRFFPSGEVILSGGADMQLKIWSAVTGECAATLVGHRNAILDSAFVERGRNLVTVSRDGTSRLWDCSTSSCLETIIQLSATAINTCAIQSMASDVDLGVRHKPVHEKAVGTARKMLVIGTEKGSLIGIGLDSNQKLYELPNNSAVNVCRFVDEYSVVFGQQSGEIQLIDVRYSDKVVKCWQTSGSPVLSLLAFRHKQRNGFFAGRADGSTVYHYLDSDSETFQLSGPDFEAIYDVATDGTHVFTACRDHCIRKYDLNVITNS</sequence>
<evidence type="ECO:0000256" key="5">
    <source>
        <dbReference type="PROSITE-ProRule" id="PRU00221"/>
    </source>
</evidence>
<feature type="repeat" description="WD" evidence="5">
    <location>
        <begin position="184"/>
        <end position="225"/>
    </location>
</feature>
<dbReference type="Proteomes" id="UP000728032">
    <property type="component" value="Unassembled WGS sequence"/>
</dbReference>
<keyword evidence="1 5" id="KW-0853">WD repeat</keyword>
<evidence type="ECO:0000256" key="3">
    <source>
        <dbReference type="ARBA" id="ARBA00022942"/>
    </source>
</evidence>
<name>A0A7R9MDJ8_9ACAR</name>
<evidence type="ECO:0000313" key="6">
    <source>
        <dbReference type="EMBL" id="CAD7658043.1"/>
    </source>
</evidence>
<dbReference type="InterPro" id="IPR036322">
    <property type="entry name" value="WD40_repeat_dom_sf"/>
</dbReference>
<feature type="repeat" description="WD" evidence="5">
    <location>
        <begin position="142"/>
        <end position="183"/>
    </location>
</feature>
<gene>
    <name evidence="6" type="ORF">ONB1V03_LOCUS14668</name>
</gene>
<evidence type="ECO:0000256" key="4">
    <source>
        <dbReference type="ARBA" id="ARBA00038321"/>
    </source>
</evidence>
<keyword evidence="3" id="KW-0647">Proteasome</keyword>
<evidence type="ECO:0000256" key="2">
    <source>
        <dbReference type="ARBA" id="ARBA00022737"/>
    </source>
</evidence>
<dbReference type="InterPro" id="IPR015943">
    <property type="entry name" value="WD40/YVTN_repeat-like_dom_sf"/>
</dbReference>
<dbReference type="EMBL" id="OC929030">
    <property type="protein sequence ID" value="CAD7658043.1"/>
    <property type="molecule type" value="Genomic_DNA"/>
</dbReference>
<dbReference type="PROSITE" id="PS50294">
    <property type="entry name" value="WD_REPEATS_REGION"/>
    <property type="match status" value="1"/>
</dbReference>
<keyword evidence="2" id="KW-0677">Repeat</keyword>
<protein>
    <recommendedName>
        <fullName evidence="8">Proteasomal ATPase-associated factor 1</fullName>
    </recommendedName>
</protein>
<accession>A0A7R9MDJ8</accession>
<proteinExistence type="inferred from homology"/>
<dbReference type="InterPro" id="IPR051179">
    <property type="entry name" value="WD_repeat_multifunction"/>
</dbReference>
<dbReference type="InterPro" id="IPR001680">
    <property type="entry name" value="WD40_rpt"/>
</dbReference>
<dbReference type="AlphaFoldDB" id="A0A7R9MDJ8"/>